<keyword evidence="1" id="KW-1185">Reference proteome</keyword>
<dbReference type="AlphaFoldDB" id="A0A1I7X5X1"/>
<accession>A0A1I7X5X1</accession>
<name>A0A1I7X5X1_HETBA</name>
<dbReference type="Proteomes" id="UP000095283">
    <property type="component" value="Unplaced"/>
</dbReference>
<proteinExistence type="predicted"/>
<organism evidence="1 2">
    <name type="scientific">Heterorhabditis bacteriophora</name>
    <name type="common">Entomopathogenic nematode worm</name>
    <dbReference type="NCBI Taxonomy" id="37862"/>
    <lineage>
        <taxon>Eukaryota</taxon>
        <taxon>Metazoa</taxon>
        <taxon>Ecdysozoa</taxon>
        <taxon>Nematoda</taxon>
        <taxon>Chromadorea</taxon>
        <taxon>Rhabditida</taxon>
        <taxon>Rhabditina</taxon>
        <taxon>Rhabditomorpha</taxon>
        <taxon>Strongyloidea</taxon>
        <taxon>Heterorhabditidae</taxon>
        <taxon>Heterorhabditis</taxon>
    </lineage>
</organism>
<protein>
    <submittedName>
        <fullName evidence="2">Transcriptional regulator</fullName>
    </submittedName>
</protein>
<dbReference type="WBParaSite" id="Hba_12963">
    <property type="protein sequence ID" value="Hba_12963"/>
    <property type="gene ID" value="Hba_12963"/>
</dbReference>
<sequence>MEEITEAFGYTIGQDQNGYLYSSMEEELKNMKRDEVRRKVAMIDSELRKYILKLREIQTMRKQEMIDFMLKFKDLNL</sequence>
<evidence type="ECO:0000313" key="1">
    <source>
        <dbReference type="Proteomes" id="UP000095283"/>
    </source>
</evidence>
<evidence type="ECO:0000313" key="2">
    <source>
        <dbReference type="WBParaSite" id="Hba_12963"/>
    </source>
</evidence>
<reference evidence="2" key="1">
    <citation type="submission" date="2016-11" db="UniProtKB">
        <authorList>
            <consortium name="WormBaseParasite"/>
        </authorList>
    </citation>
    <scope>IDENTIFICATION</scope>
</reference>